<gene>
    <name evidence="2" type="ordered locus">SAR11_0358</name>
</gene>
<dbReference type="EMBL" id="CP000084">
    <property type="protein sequence ID" value="AAZ21180.1"/>
    <property type="molecule type" value="Genomic_DNA"/>
</dbReference>
<dbReference type="Proteomes" id="UP000002528">
    <property type="component" value="Chromosome"/>
</dbReference>
<feature type="chain" id="PRO_5004238837" description="Lipoprotein" evidence="1">
    <location>
        <begin position="25"/>
        <end position="185"/>
    </location>
</feature>
<dbReference type="STRING" id="335992.SAR11_0358"/>
<evidence type="ECO:0000256" key="1">
    <source>
        <dbReference type="SAM" id="SignalP"/>
    </source>
</evidence>
<reference evidence="2 3" key="1">
    <citation type="journal article" date="2005" name="Science">
        <title>Genome streamlining in a cosmopolitan oceanic bacterium.</title>
        <authorList>
            <person name="Giovannoni S.J."/>
            <person name="Tripp H.J."/>
            <person name="Givan S."/>
            <person name="Podar M."/>
            <person name="Vergin K.L."/>
            <person name="Baptista D."/>
            <person name="Bibbs L."/>
            <person name="Eads J."/>
            <person name="Richardson T.H."/>
            <person name="Noordewier M."/>
            <person name="Rappe M.S."/>
            <person name="Short J.M."/>
            <person name="Carrington J.C."/>
            <person name="Mathur E.J."/>
        </authorList>
    </citation>
    <scope>NUCLEOTIDE SEQUENCE [LARGE SCALE GENOMIC DNA]</scope>
    <source>
        <strain evidence="2 3">HTCC1062</strain>
    </source>
</reference>
<evidence type="ECO:0008006" key="4">
    <source>
        <dbReference type="Google" id="ProtNLM"/>
    </source>
</evidence>
<dbReference type="OrthoDB" id="8479681at2"/>
<dbReference type="RefSeq" id="WP_011281650.1">
    <property type="nucleotide sequence ID" value="NC_007205.1"/>
</dbReference>
<dbReference type="GeneID" id="66294856"/>
<sequence length="185" mass="20792">MNIAKNLKFLFLIFLSAIFLNSCGGKLPGADARKYPPNPEARVKKNIEEGRGFRLSDVGKNKGGTFEFASSNELWRASLDTIDFMPLASVNYSGGIIITDWYSSNVDNESIKISIRFLTNEVRSDALDIKVFNRECNVQFNCVITEKSGNLVSELTNKILKTAAVYEKQMKDKNFKPYITSDPKD</sequence>
<dbReference type="Pfam" id="PF12100">
    <property type="entry name" value="DUF3576"/>
    <property type="match status" value="1"/>
</dbReference>
<organism evidence="2 3">
    <name type="scientific">Pelagibacter ubique (strain HTCC1062)</name>
    <dbReference type="NCBI Taxonomy" id="335992"/>
    <lineage>
        <taxon>Bacteria</taxon>
        <taxon>Pseudomonadati</taxon>
        <taxon>Pseudomonadota</taxon>
        <taxon>Alphaproteobacteria</taxon>
        <taxon>Candidatus Pelagibacterales</taxon>
        <taxon>Candidatus Pelagibacteraceae</taxon>
        <taxon>Candidatus Pelagibacter</taxon>
    </lineage>
</organism>
<keyword evidence="3" id="KW-1185">Reference proteome</keyword>
<name>Q4FNQ9_PELUB</name>
<evidence type="ECO:0000313" key="3">
    <source>
        <dbReference type="Proteomes" id="UP000002528"/>
    </source>
</evidence>
<dbReference type="AlphaFoldDB" id="Q4FNQ9"/>
<dbReference type="InterPro" id="IPR021959">
    <property type="entry name" value="DUF3576"/>
</dbReference>
<feature type="signal peptide" evidence="1">
    <location>
        <begin position="1"/>
        <end position="24"/>
    </location>
</feature>
<dbReference type="eggNOG" id="ENOG50315UG">
    <property type="taxonomic scope" value="Bacteria"/>
</dbReference>
<accession>Q4FNQ9</accession>
<protein>
    <recommendedName>
        <fullName evidence="4">Lipoprotein</fullName>
    </recommendedName>
</protein>
<dbReference type="KEGG" id="pub:SAR11_0358"/>
<proteinExistence type="predicted"/>
<evidence type="ECO:0000313" key="2">
    <source>
        <dbReference type="EMBL" id="AAZ21180.1"/>
    </source>
</evidence>
<keyword evidence="1" id="KW-0732">Signal</keyword>
<dbReference type="HOGENOM" id="CLU_103320_1_0_5"/>